<name>A0ABY9BQT4_VITVI</name>
<dbReference type="Proteomes" id="UP001227230">
    <property type="component" value="Chromosome 4"/>
</dbReference>
<dbReference type="PANTHER" id="PTHR33108:SF14">
    <property type="entry name" value="OS01G0745000 PROTEIN"/>
    <property type="match status" value="1"/>
</dbReference>
<dbReference type="InterPro" id="IPR012876">
    <property type="entry name" value="DUF1677_pln"/>
</dbReference>
<reference evidence="1 2" key="1">
    <citation type="journal article" date="2023" name="Hortic Res">
        <title>The complete reference genome for grapevine (Vitis vinifera L.) genetics and breeding.</title>
        <authorList>
            <person name="Shi X."/>
            <person name="Cao S."/>
            <person name="Wang X."/>
            <person name="Huang S."/>
            <person name="Wang Y."/>
            <person name="Liu Z."/>
            <person name="Liu W."/>
            <person name="Leng X."/>
            <person name="Peng Y."/>
            <person name="Wang N."/>
            <person name="Wang Y."/>
            <person name="Ma Z."/>
            <person name="Xu X."/>
            <person name="Zhang F."/>
            <person name="Xue H."/>
            <person name="Zhong H."/>
            <person name="Wang Y."/>
            <person name="Zhang K."/>
            <person name="Velt A."/>
            <person name="Avia K."/>
            <person name="Holtgrawe D."/>
            <person name="Grimplet J."/>
            <person name="Matus J.T."/>
            <person name="Ware D."/>
            <person name="Wu X."/>
            <person name="Wang H."/>
            <person name="Liu C."/>
            <person name="Fang Y."/>
            <person name="Rustenholz C."/>
            <person name="Cheng Z."/>
            <person name="Xiao H."/>
            <person name="Zhou Y."/>
        </authorList>
    </citation>
    <scope>NUCLEOTIDE SEQUENCE [LARGE SCALE GENOMIC DNA]</scope>
    <source>
        <strain evidence="2">cv. Pinot noir / PN40024</strain>
        <tissue evidence="1">Leaf</tissue>
    </source>
</reference>
<proteinExistence type="predicted"/>
<evidence type="ECO:0000313" key="2">
    <source>
        <dbReference type="Proteomes" id="UP001227230"/>
    </source>
</evidence>
<organism evidence="1 2">
    <name type="scientific">Vitis vinifera</name>
    <name type="common">Grape</name>
    <dbReference type="NCBI Taxonomy" id="29760"/>
    <lineage>
        <taxon>Eukaryota</taxon>
        <taxon>Viridiplantae</taxon>
        <taxon>Streptophyta</taxon>
        <taxon>Embryophyta</taxon>
        <taxon>Tracheophyta</taxon>
        <taxon>Spermatophyta</taxon>
        <taxon>Magnoliopsida</taxon>
        <taxon>eudicotyledons</taxon>
        <taxon>Gunneridae</taxon>
        <taxon>Pentapetalae</taxon>
        <taxon>rosids</taxon>
        <taxon>Vitales</taxon>
        <taxon>Vitaceae</taxon>
        <taxon>Viteae</taxon>
        <taxon>Vitis</taxon>
    </lineage>
</organism>
<dbReference type="EMBL" id="CP126651">
    <property type="protein sequence ID" value="WJZ85054.1"/>
    <property type="molecule type" value="Genomic_DNA"/>
</dbReference>
<accession>A0ABY9BQT4</accession>
<evidence type="ECO:0000313" key="1">
    <source>
        <dbReference type="EMBL" id="WJZ85054.1"/>
    </source>
</evidence>
<keyword evidence="2" id="KW-1185">Reference proteome</keyword>
<sequence>MIQQLIMTPKSVFSIEIEEEEEEEESDPFSFMVCIYAVLSTVALLSSLSTSHGIIELSLSLFLSLSLSFSLSLSPSPSPSLLQNEQRLRKAVSDVSSEIGKYRKELEAITKIDEVKQAECECCGLVEDCTPDYIVEVKDSYSDKWVCGLCSEAVKERLIHGPRITMEEAVSSHKDFCQKFNNTTRLNPKLSLTCTMRDIVKKKSENRDSKTLVTPKLGRTISCVPRINANMK</sequence>
<protein>
    <recommendedName>
        <fullName evidence="3">DUF1677 domain-containing protein</fullName>
    </recommendedName>
</protein>
<evidence type="ECO:0008006" key="3">
    <source>
        <dbReference type="Google" id="ProtNLM"/>
    </source>
</evidence>
<dbReference type="PANTHER" id="PTHR33108">
    <property type="entry name" value="OS01G0745000 PROTEIN"/>
    <property type="match status" value="1"/>
</dbReference>
<gene>
    <name evidence="1" type="ORF">VitviT2T_004619</name>
</gene>
<dbReference type="Pfam" id="PF07911">
    <property type="entry name" value="DUF1677"/>
    <property type="match status" value="1"/>
</dbReference>